<keyword evidence="8" id="KW-1185">Reference proteome</keyword>
<protein>
    <recommendedName>
        <fullName evidence="9">G-protein coupled receptors family 1 profile domain-containing protein</fullName>
    </recommendedName>
</protein>
<dbReference type="EMBL" id="LIAE01006601">
    <property type="protein sequence ID" value="PAV87168.1"/>
    <property type="molecule type" value="Genomic_DNA"/>
</dbReference>
<dbReference type="STRING" id="2018661.A0A2A2LM12"/>
<dbReference type="InterPro" id="IPR000344">
    <property type="entry name" value="7TM_GPCR_serpentine_rcpt_Sra"/>
</dbReference>
<feature type="transmembrane region" description="Helical" evidence="6">
    <location>
        <begin position="21"/>
        <end position="41"/>
    </location>
</feature>
<evidence type="ECO:0008006" key="9">
    <source>
        <dbReference type="Google" id="ProtNLM"/>
    </source>
</evidence>
<sequence length="231" mass="26353">MFTLANAVRSHLMPAPIHSNLRVILIGYFCVEILHTIVFTIDQSISIPILLLVYSHHDANFENSRVLCSLSTPDGAASKVNVLFALGITINVICLIILYIIKAINKSREQNPNFHLSSRYQVTENIATTQFVSSVSLLHIVFSIIYSSSMLLLKSFMPSDIQYKSSKFITMLFYLNPLFIFILAPLTVWHLKRWKEKRQNRMRSLVKIKAKGQEASDTYASMLSQQWNAKL</sequence>
<proteinExistence type="inferred from homology"/>
<organism evidence="7 8">
    <name type="scientific">Diploscapter pachys</name>
    <dbReference type="NCBI Taxonomy" id="2018661"/>
    <lineage>
        <taxon>Eukaryota</taxon>
        <taxon>Metazoa</taxon>
        <taxon>Ecdysozoa</taxon>
        <taxon>Nematoda</taxon>
        <taxon>Chromadorea</taxon>
        <taxon>Rhabditida</taxon>
        <taxon>Rhabditina</taxon>
        <taxon>Rhabditomorpha</taxon>
        <taxon>Rhabditoidea</taxon>
        <taxon>Rhabditidae</taxon>
        <taxon>Diploscapter</taxon>
    </lineage>
</organism>
<comment type="subcellular location">
    <subcellularLocation>
        <location evidence="1">Membrane</location>
        <topology evidence="1">Multi-pass membrane protein</topology>
    </subcellularLocation>
</comment>
<feature type="transmembrane region" description="Helical" evidence="6">
    <location>
        <begin position="122"/>
        <end position="148"/>
    </location>
</feature>
<evidence type="ECO:0000256" key="1">
    <source>
        <dbReference type="ARBA" id="ARBA00004141"/>
    </source>
</evidence>
<name>A0A2A2LM12_9BILA</name>
<dbReference type="GO" id="GO:0007606">
    <property type="term" value="P:sensory perception of chemical stimulus"/>
    <property type="evidence" value="ECO:0007669"/>
    <property type="project" value="InterPro"/>
</dbReference>
<feature type="transmembrane region" description="Helical" evidence="6">
    <location>
        <begin position="82"/>
        <end position="101"/>
    </location>
</feature>
<evidence type="ECO:0000313" key="7">
    <source>
        <dbReference type="EMBL" id="PAV87168.1"/>
    </source>
</evidence>
<evidence type="ECO:0000256" key="2">
    <source>
        <dbReference type="ARBA" id="ARBA00006860"/>
    </source>
</evidence>
<comment type="similarity">
    <text evidence="2">Belongs to the nematode receptor-like protein srb family.</text>
</comment>
<dbReference type="InterPro" id="IPR002184">
    <property type="entry name" value="7TM_GPCR_serpentine_rcpt_Srb"/>
</dbReference>
<dbReference type="AlphaFoldDB" id="A0A2A2LM12"/>
<feature type="transmembrane region" description="Helical" evidence="6">
    <location>
        <begin position="168"/>
        <end position="191"/>
    </location>
</feature>
<dbReference type="GO" id="GO:0004930">
    <property type="term" value="F:G protein-coupled receptor activity"/>
    <property type="evidence" value="ECO:0007669"/>
    <property type="project" value="InterPro"/>
</dbReference>
<evidence type="ECO:0000256" key="3">
    <source>
        <dbReference type="ARBA" id="ARBA00022692"/>
    </source>
</evidence>
<keyword evidence="4 6" id="KW-1133">Transmembrane helix</keyword>
<evidence type="ECO:0000313" key="8">
    <source>
        <dbReference type="Proteomes" id="UP000218231"/>
    </source>
</evidence>
<dbReference type="PANTHER" id="PTHR31216:SF11">
    <property type="entry name" value="SERPENTINE RECEPTOR CLASS BETA-16-RELATED"/>
    <property type="match status" value="1"/>
</dbReference>
<reference evidence="7 8" key="1">
    <citation type="journal article" date="2017" name="Curr. Biol.">
        <title>Genome architecture and evolution of a unichromosomal asexual nematode.</title>
        <authorList>
            <person name="Fradin H."/>
            <person name="Zegar C."/>
            <person name="Gutwein M."/>
            <person name="Lucas J."/>
            <person name="Kovtun M."/>
            <person name="Corcoran D."/>
            <person name="Baugh L.R."/>
            <person name="Kiontke K."/>
            <person name="Gunsalus K."/>
            <person name="Fitch D.H."/>
            <person name="Piano F."/>
        </authorList>
    </citation>
    <scope>NUCLEOTIDE SEQUENCE [LARGE SCALE GENOMIC DNA]</scope>
    <source>
        <strain evidence="7">PF1309</strain>
    </source>
</reference>
<evidence type="ECO:0000256" key="5">
    <source>
        <dbReference type="ARBA" id="ARBA00023136"/>
    </source>
</evidence>
<dbReference type="PANTHER" id="PTHR31216">
    <property type="entry name" value="SERPENTINE RECEPTOR CLASS BETA-1-RELATED-RELATED"/>
    <property type="match status" value="1"/>
</dbReference>
<dbReference type="Proteomes" id="UP000218231">
    <property type="component" value="Unassembled WGS sequence"/>
</dbReference>
<keyword evidence="3 6" id="KW-0812">Transmembrane</keyword>
<dbReference type="Pfam" id="PF02117">
    <property type="entry name" value="7TM_GPCR_Sra"/>
    <property type="match status" value="1"/>
</dbReference>
<dbReference type="OrthoDB" id="5805206at2759"/>
<keyword evidence="5 6" id="KW-0472">Membrane</keyword>
<gene>
    <name evidence="7" type="ORF">WR25_02383</name>
</gene>
<comment type="caution">
    <text evidence="7">The sequence shown here is derived from an EMBL/GenBank/DDBJ whole genome shotgun (WGS) entry which is preliminary data.</text>
</comment>
<evidence type="ECO:0000256" key="4">
    <source>
        <dbReference type="ARBA" id="ARBA00022989"/>
    </source>
</evidence>
<evidence type="ECO:0000256" key="6">
    <source>
        <dbReference type="SAM" id="Phobius"/>
    </source>
</evidence>
<dbReference type="GO" id="GO:0016020">
    <property type="term" value="C:membrane"/>
    <property type="evidence" value="ECO:0007669"/>
    <property type="project" value="UniProtKB-SubCell"/>
</dbReference>
<accession>A0A2A2LM12</accession>